<feature type="domain" description="LHH" evidence="2">
    <location>
        <begin position="231"/>
        <end position="305"/>
    </location>
</feature>
<dbReference type="InterPro" id="IPR026834">
    <property type="entry name" value="LHH"/>
</dbReference>
<dbReference type="RefSeq" id="WP_006046145.1">
    <property type="nucleotide sequence ID" value="NZ_QLTQ01000040.1"/>
</dbReference>
<comment type="caution">
    <text evidence="3">The sequence shown here is derived from an EMBL/GenBank/DDBJ whole genome shotgun (WGS) entry which is preliminary data.</text>
</comment>
<feature type="region of interest" description="Disordered" evidence="1">
    <location>
        <begin position="223"/>
        <end position="247"/>
    </location>
</feature>
<evidence type="ECO:0000313" key="3">
    <source>
        <dbReference type="EMBL" id="RAS41141.1"/>
    </source>
</evidence>
<accession>A0ABX9DQP8</accession>
<dbReference type="Proteomes" id="UP000249852">
    <property type="component" value="Unassembled WGS sequence"/>
</dbReference>
<sequence length="307" mass="34509">MEPVTLATAKKVYEAAKMVYNVSQKMKNVAESEGTDQIVATKDLASSTGNIAKKSFGKEEGSSKGDLKASENVKETKDSSPFVERLDSSNNLDVQTAEDAVFVEKYPEPEIEVNDGTIQSNQIDNSKEMATPEIMVSKQAPEQALDSNSPLENNEATNVERQGLTEEEKNEIKEKTGWSDKIVDAIRTKEEAQIYMDAGLVEGEVNGKPALLQPRIDGNACNEPKWPDWSNKDLAEDGYPPRDENGRPYELHHIGQNHDSPLAELTYEQHHCNGNFKTLHTFEESSIDRLEFNKERRIYWEERSKTL</sequence>
<evidence type="ECO:0000259" key="2">
    <source>
        <dbReference type="Pfam" id="PF14411"/>
    </source>
</evidence>
<feature type="compositionally biased region" description="Basic and acidic residues" evidence="1">
    <location>
        <begin position="163"/>
        <end position="174"/>
    </location>
</feature>
<name>A0ABX9DQP8_9BACT</name>
<dbReference type="Pfam" id="PF14411">
    <property type="entry name" value="LHH"/>
    <property type="match status" value="1"/>
</dbReference>
<feature type="region of interest" description="Disordered" evidence="1">
    <location>
        <begin position="139"/>
        <end position="174"/>
    </location>
</feature>
<reference evidence="3 4" key="1">
    <citation type="submission" date="2018-06" db="EMBL/GenBank/DDBJ databases">
        <title>Genomic Encyclopedia of Archaeal and Bacterial Type Strains, Phase II (KMG-II): from individual species to whole genera.</title>
        <authorList>
            <person name="Goeker M."/>
        </authorList>
    </citation>
    <scope>NUCLEOTIDE SEQUENCE [LARGE SCALE GENOMIC DNA]</scope>
    <source>
        <strain evidence="3 4">DSM 18710</strain>
    </source>
</reference>
<dbReference type="EMBL" id="QLTQ01000040">
    <property type="protein sequence ID" value="RAS41141.1"/>
    <property type="molecule type" value="Genomic_DNA"/>
</dbReference>
<protein>
    <submittedName>
        <fullName evidence="3">HNH/ENDO VII superfamily nuclease</fullName>
    </submittedName>
</protein>
<feature type="compositionally biased region" description="Basic and acidic residues" evidence="1">
    <location>
        <begin position="56"/>
        <end position="78"/>
    </location>
</feature>
<feature type="compositionally biased region" description="Basic and acidic residues" evidence="1">
    <location>
        <begin position="230"/>
        <end position="247"/>
    </location>
</feature>
<gene>
    <name evidence="3" type="ORF">BC673_14011</name>
</gene>
<evidence type="ECO:0000256" key="1">
    <source>
        <dbReference type="SAM" id="MobiDB-lite"/>
    </source>
</evidence>
<proteinExistence type="predicted"/>
<keyword evidence="4" id="KW-1185">Reference proteome</keyword>
<evidence type="ECO:0000313" key="4">
    <source>
        <dbReference type="Proteomes" id="UP000249852"/>
    </source>
</evidence>
<feature type="compositionally biased region" description="Polar residues" evidence="1">
    <location>
        <begin position="145"/>
        <end position="160"/>
    </location>
</feature>
<organism evidence="3 4">
    <name type="scientific">Prevotella pallens</name>
    <dbReference type="NCBI Taxonomy" id="60133"/>
    <lineage>
        <taxon>Bacteria</taxon>
        <taxon>Pseudomonadati</taxon>
        <taxon>Bacteroidota</taxon>
        <taxon>Bacteroidia</taxon>
        <taxon>Bacteroidales</taxon>
        <taxon>Prevotellaceae</taxon>
        <taxon>Prevotella</taxon>
    </lineage>
</organism>
<feature type="region of interest" description="Disordered" evidence="1">
    <location>
        <begin position="49"/>
        <end position="91"/>
    </location>
</feature>